<comment type="similarity">
    <text evidence="9">Belongs to the monovalent cation:proton antiporter 2 (CPA2) transporter (TC 2.A.37) family. CHX (TC 2.A.37.4) subfamily.</text>
</comment>
<dbReference type="Pfam" id="PF23259">
    <property type="entry name" value="CHX17_C"/>
    <property type="match status" value="1"/>
</dbReference>
<evidence type="ECO:0000313" key="15">
    <source>
        <dbReference type="Proteomes" id="UP000541444"/>
    </source>
</evidence>
<feature type="transmembrane region" description="Helical" evidence="10">
    <location>
        <begin position="415"/>
        <end position="434"/>
    </location>
</feature>
<keyword evidence="15" id="KW-1185">Reference proteome</keyword>
<proteinExistence type="inferred from homology"/>
<dbReference type="InterPro" id="IPR006153">
    <property type="entry name" value="Cation/H_exchanger_TM"/>
</dbReference>
<dbReference type="OrthoDB" id="2687058at2759"/>
<dbReference type="GO" id="GO:0016020">
    <property type="term" value="C:membrane"/>
    <property type="evidence" value="ECO:0007669"/>
    <property type="project" value="UniProtKB-SubCell"/>
</dbReference>
<reference evidence="14 15" key="1">
    <citation type="journal article" date="2020" name="IScience">
        <title>Genome Sequencing of the Endangered Kingdonia uniflora (Circaeasteraceae, Ranunculales) Reveals Potential Mechanisms of Evolutionary Specialization.</title>
        <authorList>
            <person name="Sun Y."/>
            <person name="Deng T."/>
            <person name="Zhang A."/>
            <person name="Moore M.J."/>
            <person name="Landis J.B."/>
            <person name="Lin N."/>
            <person name="Zhang H."/>
            <person name="Zhang X."/>
            <person name="Huang J."/>
            <person name="Zhang X."/>
            <person name="Sun H."/>
            <person name="Wang H."/>
        </authorList>
    </citation>
    <scope>NUCLEOTIDE SEQUENCE [LARGE SCALE GENOMIC DNA]</scope>
    <source>
        <strain evidence="14">TB1705</strain>
        <tissue evidence="14">Leaf</tissue>
    </source>
</reference>
<evidence type="ECO:0000256" key="3">
    <source>
        <dbReference type="ARBA" id="ARBA00022538"/>
    </source>
</evidence>
<feature type="transmembrane region" description="Helical" evidence="10">
    <location>
        <begin position="135"/>
        <end position="156"/>
    </location>
</feature>
<dbReference type="GO" id="GO:0006885">
    <property type="term" value="P:regulation of pH"/>
    <property type="evidence" value="ECO:0007669"/>
    <property type="project" value="TreeGrafter"/>
</dbReference>
<feature type="domain" description="Cation/H+ exchanger transmembrane" evidence="11">
    <location>
        <begin position="53"/>
        <end position="436"/>
    </location>
</feature>
<keyword evidence="5" id="KW-0630">Potassium</keyword>
<keyword evidence="7" id="KW-0406">Ion transport</keyword>
<comment type="subcellular location">
    <subcellularLocation>
        <location evidence="1">Membrane</location>
        <topology evidence="1">Multi-pass membrane protein</topology>
    </subcellularLocation>
</comment>
<feature type="transmembrane region" description="Helical" evidence="10">
    <location>
        <begin position="104"/>
        <end position="123"/>
    </location>
</feature>
<dbReference type="InterPro" id="IPR057290">
    <property type="entry name" value="CHX17_C"/>
</dbReference>
<feature type="transmembrane region" description="Helical" evidence="10">
    <location>
        <begin position="272"/>
        <end position="290"/>
    </location>
</feature>
<evidence type="ECO:0008006" key="16">
    <source>
        <dbReference type="Google" id="ProtNLM"/>
    </source>
</evidence>
<dbReference type="Pfam" id="PF23256">
    <property type="entry name" value="CHX17_2nd"/>
    <property type="match status" value="1"/>
</dbReference>
<dbReference type="InterPro" id="IPR057291">
    <property type="entry name" value="CHX17_2nd"/>
</dbReference>
<dbReference type="InterPro" id="IPR038770">
    <property type="entry name" value="Na+/solute_symporter_sf"/>
</dbReference>
<keyword evidence="3" id="KW-0633">Potassium transport</keyword>
<evidence type="ECO:0000259" key="13">
    <source>
        <dbReference type="Pfam" id="PF23259"/>
    </source>
</evidence>
<feature type="transmembrane region" description="Helical" evidence="10">
    <location>
        <begin position="327"/>
        <end position="346"/>
    </location>
</feature>
<keyword evidence="8 10" id="KW-0472">Membrane</keyword>
<keyword evidence="2" id="KW-0813">Transport</keyword>
<dbReference type="Gene3D" id="3.40.50.12370">
    <property type="match status" value="1"/>
</dbReference>
<evidence type="ECO:0000256" key="9">
    <source>
        <dbReference type="ARBA" id="ARBA00038341"/>
    </source>
</evidence>
<sequence>MASPIHGYDSPLTPKVCVSPLSARSRGIWLGDDPLKYSLPILMLQMSLISLVTSALIIILKPRGIPSVVSQIVGGIILGPSIIGRDEGFANKVFPFHGMQVLETFSLFGLMLFLFLIGVKLDINMILKSGKRATFIGVAGFIFPYALGWFVSSFLVKYLTIDPDISRVLYAIASVQSRSTFAVISCFLSELKILNSELGRLALSSSVISDIFALIIKMSKHVFDMVKGHTYKNSIGYTVSVTILVTFVVFVTRPVAIWINRQTPEGQPVKESYISSIITAVLTLGFISQVMGQTYYLIPLLMGVVIPDGPPLGAALEERLESCISGIFLPIFFTVCGLKTNLFTIGGELKNVWIIESIVLICFLAKIIATILPSLHCKMPLRDALSLALIMNSKGIIELAIYSEMLGNNFMNGEAFSILLVTVVIITSVISPIVKKLYDPSRRYMTYKRRTIKHHSRQTTLGILTCIHCRDNVPRIIKLLEASNPSNENPVYVCVLQLVKLVGRTSPLLVDHRRQNKYTTKPTRALINTFRYWEHNNIGSAFVNVFTSICPFETIDEDVCALSLDKRISLIVIPFHKQWLATGTVTSSMAIRNFNSRVLDKAPCSVGILVDHHNLKSSKFSIKNKLYSIAVFFFGGDDDQEALAYAERMASRATTRLTVIRFSSEADNPYDEEALNEFKFNTLDNDRVTYRVEHVTDGSEIVAMIRSMEIAYDLVLVGRRHTKSPITHGLTEWSEFPELGIFGDILATPDFEGVASVLVVQQQAQVWGTILQE</sequence>
<evidence type="ECO:0000256" key="7">
    <source>
        <dbReference type="ARBA" id="ARBA00023065"/>
    </source>
</evidence>
<feature type="transmembrane region" description="Helical" evidence="10">
    <location>
        <begin position="67"/>
        <end position="84"/>
    </location>
</feature>
<dbReference type="PANTHER" id="PTHR32468">
    <property type="entry name" value="CATION/H + ANTIPORTER"/>
    <property type="match status" value="1"/>
</dbReference>
<dbReference type="EMBL" id="JACGCM010001144">
    <property type="protein sequence ID" value="KAF6161176.1"/>
    <property type="molecule type" value="Genomic_DNA"/>
</dbReference>
<feature type="transmembrane region" description="Helical" evidence="10">
    <location>
        <begin position="384"/>
        <end position="403"/>
    </location>
</feature>
<comment type="caution">
    <text evidence="14">The sequence shown here is derived from an EMBL/GenBank/DDBJ whole genome shotgun (WGS) entry which is preliminary data.</text>
</comment>
<dbReference type="Gene3D" id="1.20.1530.20">
    <property type="match status" value="1"/>
</dbReference>
<name>A0A7J7N224_9MAGN</name>
<keyword evidence="4 10" id="KW-0812">Transmembrane</keyword>
<feature type="transmembrane region" description="Helical" evidence="10">
    <location>
        <begin position="352"/>
        <end position="372"/>
    </location>
</feature>
<feature type="domain" description="Cation/H(+) antiporter C-terminal" evidence="13">
    <location>
        <begin position="628"/>
        <end position="763"/>
    </location>
</feature>
<accession>A0A7J7N224</accession>
<evidence type="ECO:0000256" key="8">
    <source>
        <dbReference type="ARBA" id="ARBA00023136"/>
    </source>
</evidence>
<dbReference type="GO" id="GO:1902600">
    <property type="term" value="P:proton transmembrane transport"/>
    <property type="evidence" value="ECO:0007669"/>
    <property type="project" value="InterPro"/>
</dbReference>
<evidence type="ECO:0000313" key="14">
    <source>
        <dbReference type="EMBL" id="KAF6161176.1"/>
    </source>
</evidence>
<dbReference type="PANTHER" id="PTHR32468:SF164">
    <property type="entry name" value="OS05G0485000 PROTEIN"/>
    <property type="match status" value="1"/>
</dbReference>
<dbReference type="GO" id="GO:0015297">
    <property type="term" value="F:antiporter activity"/>
    <property type="evidence" value="ECO:0007669"/>
    <property type="project" value="InterPro"/>
</dbReference>
<dbReference type="Proteomes" id="UP000541444">
    <property type="component" value="Unassembled WGS sequence"/>
</dbReference>
<dbReference type="GO" id="GO:0012505">
    <property type="term" value="C:endomembrane system"/>
    <property type="evidence" value="ECO:0007669"/>
    <property type="project" value="TreeGrafter"/>
</dbReference>
<feature type="transmembrane region" description="Helical" evidence="10">
    <location>
        <begin position="239"/>
        <end position="260"/>
    </location>
</feature>
<evidence type="ECO:0000256" key="1">
    <source>
        <dbReference type="ARBA" id="ARBA00004141"/>
    </source>
</evidence>
<dbReference type="GO" id="GO:0006813">
    <property type="term" value="P:potassium ion transport"/>
    <property type="evidence" value="ECO:0007669"/>
    <property type="project" value="UniProtKB-KW"/>
</dbReference>
<dbReference type="Pfam" id="PF00999">
    <property type="entry name" value="Na_H_Exchanger"/>
    <property type="match status" value="1"/>
</dbReference>
<dbReference type="InterPro" id="IPR050794">
    <property type="entry name" value="CPA2_transporter"/>
</dbReference>
<evidence type="ECO:0000256" key="4">
    <source>
        <dbReference type="ARBA" id="ARBA00022692"/>
    </source>
</evidence>
<dbReference type="AlphaFoldDB" id="A0A7J7N224"/>
<feature type="transmembrane region" description="Helical" evidence="10">
    <location>
        <begin position="37"/>
        <end position="60"/>
    </location>
</feature>
<evidence type="ECO:0000259" key="11">
    <source>
        <dbReference type="Pfam" id="PF00999"/>
    </source>
</evidence>
<protein>
    <recommendedName>
        <fullName evidence="16">Cation/H+ exchanger domain-containing protein</fullName>
    </recommendedName>
</protein>
<evidence type="ECO:0000256" key="6">
    <source>
        <dbReference type="ARBA" id="ARBA00022989"/>
    </source>
</evidence>
<evidence type="ECO:0000256" key="2">
    <source>
        <dbReference type="ARBA" id="ARBA00022448"/>
    </source>
</evidence>
<organism evidence="14 15">
    <name type="scientific">Kingdonia uniflora</name>
    <dbReference type="NCBI Taxonomy" id="39325"/>
    <lineage>
        <taxon>Eukaryota</taxon>
        <taxon>Viridiplantae</taxon>
        <taxon>Streptophyta</taxon>
        <taxon>Embryophyta</taxon>
        <taxon>Tracheophyta</taxon>
        <taxon>Spermatophyta</taxon>
        <taxon>Magnoliopsida</taxon>
        <taxon>Ranunculales</taxon>
        <taxon>Circaeasteraceae</taxon>
        <taxon>Kingdonia</taxon>
    </lineage>
</organism>
<evidence type="ECO:0000256" key="10">
    <source>
        <dbReference type="SAM" id="Phobius"/>
    </source>
</evidence>
<evidence type="ECO:0000259" key="12">
    <source>
        <dbReference type="Pfam" id="PF23256"/>
    </source>
</evidence>
<gene>
    <name evidence="14" type="ORF">GIB67_007817</name>
</gene>
<keyword evidence="6 10" id="KW-1133">Transmembrane helix</keyword>
<feature type="domain" description="Cation/H(+) antiporter central" evidence="12">
    <location>
        <begin position="534"/>
        <end position="623"/>
    </location>
</feature>
<evidence type="ECO:0000256" key="5">
    <source>
        <dbReference type="ARBA" id="ARBA00022958"/>
    </source>
</evidence>